<dbReference type="PANTHER" id="PTHR33332">
    <property type="entry name" value="REVERSE TRANSCRIPTASE DOMAIN-CONTAINING PROTEIN"/>
    <property type="match status" value="1"/>
</dbReference>
<dbReference type="OrthoDB" id="421121at2759"/>
<dbReference type="EMBL" id="KZ506673">
    <property type="protein sequence ID" value="PKU38718.1"/>
    <property type="molecule type" value="Genomic_DNA"/>
</dbReference>
<gene>
    <name evidence="1" type="ORF">llap_10983</name>
</gene>
<keyword evidence="2" id="KW-1185">Reference proteome</keyword>
<reference evidence="2" key="1">
    <citation type="submission" date="2017-11" db="EMBL/GenBank/DDBJ databases">
        <authorList>
            <person name="Lima N.C."/>
            <person name="Parody-Merino A.M."/>
            <person name="Battley P.F."/>
            <person name="Fidler A.E."/>
            <person name="Prosdocimi F."/>
        </authorList>
    </citation>
    <scope>NUCLEOTIDE SEQUENCE [LARGE SCALE GENOMIC DNA]</scope>
</reference>
<evidence type="ECO:0000313" key="1">
    <source>
        <dbReference type="EMBL" id="PKU38718.1"/>
    </source>
</evidence>
<sequence>MSRRILNISRGESTTSLGSLFQCYTILQQLPVLLELGSPELDTVLQMWPQQGRVEGEDNLPQPPGDTFLNASQDAIGLLGHKGTLLTHGHPVVHQDSQVFFLRAALQQVSLHPTLQPVQLSLYGSTAVWCVSHPSQFCVISKLVEGEPGLVLFNIFAGDMDSGIQCTLSKSADDTKLCGVVNMLEGRHAIQRDLDRLERALGTYGLERGYNVFGENVFQTGMEKCSNRDSSIKILEKDMIHTGATGRSAQRLEGDKYYSCLQEGQEDQGNYMLVSLTLIPGNVVEQLILETISRHMKDQKIIRNSQHHFSKGKSCLINLLDFYDEKTMLVREGKAVDIVYLDFNKSWATGSRWPFLSKDVDQMTSRGPFQPHPFCEICDSVKSVIL</sequence>
<protein>
    <recommendedName>
        <fullName evidence="3">Rna-directed dna polymerase from mobile element jockey-like</fullName>
    </recommendedName>
</protein>
<evidence type="ECO:0008006" key="3">
    <source>
        <dbReference type="Google" id="ProtNLM"/>
    </source>
</evidence>
<organism evidence="1 2">
    <name type="scientific">Limosa lapponica baueri</name>
    <dbReference type="NCBI Taxonomy" id="1758121"/>
    <lineage>
        <taxon>Eukaryota</taxon>
        <taxon>Metazoa</taxon>
        <taxon>Chordata</taxon>
        <taxon>Craniata</taxon>
        <taxon>Vertebrata</taxon>
        <taxon>Euteleostomi</taxon>
        <taxon>Archelosauria</taxon>
        <taxon>Archosauria</taxon>
        <taxon>Dinosauria</taxon>
        <taxon>Saurischia</taxon>
        <taxon>Theropoda</taxon>
        <taxon>Coelurosauria</taxon>
        <taxon>Aves</taxon>
        <taxon>Neognathae</taxon>
        <taxon>Neoaves</taxon>
        <taxon>Charadriiformes</taxon>
        <taxon>Scolopacidae</taxon>
        <taxon>Limosa</taxon>
    </lineage>
</organism>
<name>A0A2I0TY34_LIMLA</name>
<accession>A0A2I0TY34</accession>
<proteinExistence type="predicted"/>
<evidence type="ECO:0000313" key="2">
    <source>
        <dbReference type="Proteomes" id="UP000233556"/>
    </source>
</evidence>
<dbReference type="AlphaFoldDB" id="A0A2I0TY34"/>
<reference evidence="2" key="2">
    <citation type="submission" date="2017-12" db="EMBL/GenBank/DDBJ databases">
        <title>Genome sequence of the Bar-tailed Godwit (Limosa lapponica baueri).</title>
        <authorList>
            <person name="Lima N.C.B."/>
            <person name="Parody-Merino A.M."/>
            <person name="Battley P.F."/>
            <person name="Fidler A.E."/>
            <person name="Prosdocimi F."/>
        </authorList>
    </citation>
    <scope>NUCLEOTIDE SEQUENCE [LARGE SCALE GENOMIC DNA]</scope>
</reference>
<dbReference type="Proteomes" id="UP000233556">
    <property type="component" value="Unassembled WGS sequence"/>
</dbReference>